<gene>
    <name evidence="11" type="ORF">Amon01_000271800</name>
</gene>
<dbReference type="PROSITE" id="PS00216">
    <property type="entry name" value="SUGAR_TRANSPORT_1"/>
    <property type="match status" value="1"/>
</dbReference>
<name>A0A9W6YX57_AMBMO</name>
<keyword evidence="4 9" id="KW-0812">Transmembrane</keyword>
<accession>A0A9W6YX57</accession>
<feature type="transmembrane region" description="Helical" evidence="9">
    <location>
        <begin position="167"/>
        <end position="188"/>
    </location>
</feature>
<dbReference type="PANTHER" id="PTHR48020:SF25">
    <property type="entry name" value="SUGAR TRANSPORTER, PUTATIVE (AFU_ORTHOLOGUE AFUA_7G05830)-RELATED"/>
    <property type="match status" value="1"/>
</dbReference>
<dbReference type="Gene3D" id="1.20.1250.20">
    <property type="entry name" value="MFS general substrate transporter like domains"/>
    <property type="match status" value="1"/>
</dbReference>
<feature type="transmembrane region" description="Helical" evidence="9">
    <location>
        <begin position="449"/>
        <end position="471"/>
    </location>
</feature>
<dbReference type="InterPro" id="IPR003663">
    <property type="entry name" value="Sugar/inositol_transpt"/>
</dbReference>
<dbReference type="SUPFAM" id="SSF103473">
    <property type="entry name" value="MFS general substrate transporter"/>
    <property type="match status" value="1"/>
</dbReference>
<evidence type="ECO:0000256" key="6">
    <source>
        <dbReference type="ARBA" id="ARBA00023136"/>
    </source>
</evidence>
<dbReference type="GO" id="GO:0022857">
    <property type="term" value="F:transmembrane transporter activity"/>
    <property type="evidence" value="ECO:0007669"/>
    <property type="project" value="InterPro"/>
</dbReference>
<dbReference type="PROSITE" id="PS50850">
    <property type="entry name" value="MFS"/>
    <property type="match status" value="1"/>
</dbReference>
<feature type="transmembrane region" description="Helical" evidence="9">
    <location>
        <begin position="266"/>
        <end position="285"/>
    </location>
</feature>
<sequence>MTSTEDLKPPTSEGGVLAGDGTTTTAVPHAEDGSSSSSFIDKEKMELDDDAAAAENVLSNYTEEEVMNMGRAYAREHNFDEELFAKAAAIARSPTQFNSMQHLSDEDKASLYHEEQHPWSLPKKLYWLAATASMAAAVQGMDETVINGANLYYPDAMGLGSGSDRDTWLIGLVNCAPYLCCATISCWMTDFMNTKFSRRGTIFICCIWGTLCCIWSALTNTWWHLFIARFFLGFAIGPNSTTVPVYSSESAPARIRGALVMNWQIWTAFGIMLGYVFSLAFYTISDHGIGEGLNWRLMVGSACLPSIAILAQIPFCPESPRWLMGKGRHEDAFKSLTELRNTPLQAARDCFYMHVLLMEEQTTQMPFFKKIIEMFTVRRNRNGALGAWVCMFMQQFCGINVIAYYSSTIFRESGFSVRDSLIASWGFGMLNWVFAAPAFFVIDKFGRRTLLLFAFPMMCGFLLLAGFAFWIDQEAHPDARVGVICLGIYLFTIVYSSSEGPVPFTYSAECAALYVRDVTMSFATATCWFFNFILSLTWPSMLKKFKPQGAFGWYAAWNGIGFFMVLWLLPETKGLTLEELDDIFDVPTYKHAAYQTKALGVWFQRSILRKDVPELPPLYKSHRMAIKNAKWEADKTNTEHVE</sequence>
<comment type="similarity">
    <text evidence="2 7">Belongs to the major facilitator superfamily. Sugar transporter (TC 2.A.1.1) family.</text>
</comment>
<dbReference type="FunFam" id="1.20.1250.20:FF:000474">
    <property type="entry name" value="Sugar transporter, putative"/>
    <property type="match status" value="1"/>
</dbReference>
<keyword evidence="12" id="KW-1185">Reference proteome</keyword>
<evidence type="ECO:0000256" key="8">
    <source>
        <dbReference type="SAM" id="MobiDB-lite"/>
    </source>
</evidence>
<proteinExistence type="inferred from homology"/>
<evidence type="ECO:0000256" key="5">
    <source>
        <dbReference type="ARBA" id="ARBA00022989"/>
    </source>
</evidence>
<evidence type="ECO:0000313" key="12">
    <source>
        <dbReference type="Proteomes" id="UP001165063"/>
    </source>
</evidence>
<dbReference type="InterPro" id="IPR005828">
    <property type="entry name" value="MFS_sugar_transport-like"/>
</dbReference>
<evidence type="ECO:0000256" key="2">
    <source>
        <dbReference type="ARBA" id="ARBA00010992"/>
    </source>
</evidence>
<dbReference type="EMBL" id="BSXU01001024">
    <property type="protein sequence ID" value="GMG22928.1"/>
    <property type="molecule type" value="Genomic_DNA"/>
</dbReference>
<dbReference type="InterPro" id="IPR020846">
    <property type="entry name" value="MFS_dom"/>
</dbReference>
<evidence type="ECO:0000256" key="9">
    <source>
        <dbReference type="SAM" id="Phobius"/>
    </source>
</evidence>
<feature type="domain" description="Major facilitator superfamily (MFS) profile" evidence="10">
    <location>
        <begin position="128"/>
        <end position="573"/>
    </location>
</feature>
<dbReference type="OrthoDB" id="5290825at2759"/>
<evidence type="ECO:0000256" key="1">
    <source>
        <dbReference type="ARBA" id="ARBA00004141"/>
    </source>
</evidence>
<protein>
    <submittedName>
        <fullName evidence="11">Unnamed protein product</fullName>
    </submittedName>
</protein>
<dbReference type="GO" id="GO:0015791">
    <property type="term" value="P:polyol transmembrane transport"/>
    <property type="evidence" value="ECO:0007669"/>
    <property type="project" value="UniProtKB-ARBA"/>
</dbReference>
<feature type="transmembrane region" description="Helical" evidence="9">
    <location>
        <begin position="200"/>
        <end position="218"/>
    </location>
</feature>
<dbReference type="Pfam" id="PF00083">
    <property type="entry name" value="Sugar_tr"/>
    <property type="match status" value="1"/>
</dbReference>
<comment type="caution">
    <text evidence="11">The sequence shown here is derived from an EMBL/GenBank/DDBJ whole genome shotgun (WGS) entry which is preliminary data.</text>
</comment>
<evidence type="ECO:0000256" key="3">
    <source>
        <dbReference type="ARBA" id="ARBA00022448"/>
    </source>
</evidence>
<dbReference type="InterPro" id="IPR036259">
    <property type="entry name" value="MFS_trans_sf"/>
</dbReference>
<evidence type="ECO:0000256" key="4">
    <source>
        <dbReference type="ARBA" id="ARBA00022692"/>
    </source>
</evidence>
<dbReference type="InterPro" id="IPR050814">
    <property type="entry name" value="Myo-inositol_Transporter"/>
</dbReference>
<dbReference type="NCBIfam" id="TIGR00879">
    <property type="entry name" value="SP"/>
    <property type="match status" value="1"/>
</dbReference>
<feature type="transmembrane region" description="Helical" evidence="9">
    <location>
        <begin position="425"/>
        <end position="442"/>
    </location>
</feature>
<keyword evidence="6 9" id="KW-0472">Membrane</keyword>
<feature type="transmembrane region" description="Helical" evidence="9">
    <location>
        <begin position="518"/>
        <end position="538"/>
    </location>
</feature>
<dbReference type="InterPro" id="IPR005829">
    <property type="entry name" value="Sugar_transporter_CS"/>
</dbReference>
<evidence type="ECO:0000313" key="11">
    <source>
        <dbReference type="EMBL" id="GMG22928.1"/>
    </source>
</evidence>
<dbReference type="PANTHER" id="PTHR48020">
    <property type="entry name" value="PROTON MYO-INOSITOL COTRANSPORTER"/>
    <property type="match status" value="1"/>
</dbReference>
<dbReference type="Proteomes" id="UP001165063">
    <property type="component" value="Unassembled WGS sequence"/>
</dbReference>
<evidence type="ECO:0000256" key="7">
    <source>
        <dbReference type="RuleBase" id="RU003346"/>
    </source>
</evidence>
<feature type="transmembrane region" description="Helical" evidence="9">
    <location>
        <begin position="550"/>
        <end position="569"/>
    </location>
</feature>
<evidence type="ECO:0000259" key="10">
    <source>
        <dbReference type="PROSITE" id="PS50850"/>
    </source>
</evidence>
<feature type="transmembrane region" description="Helical" evidence="9">
    <location>
        <begin position="477"/>
        <end position="497"/>
    </location>
</feature>
<keyword evidence="3 7" id="KW-0813">Transport</keyword>
<feature type="region of interest" description="Disordered" evidence="8">
    <location>
        <begin position="1"/>
        <end position="44"/>
    </location>
</feature>
<dbReference type="GO" id="GO:0016020">
    <property type="term" value="C:membrane"/>
    <property type="evidence" value="ECO:0007669"/>
    <property type="project" value="UniProtKB-SubCell"/>
</dbReference>
<dbReference type="GO" id="GO:0015798">
    <property type="term" value="P:myo-inositol transport"/>
    <property type="evidence" value="ECO:0007669"/>
    <property type="project" value="UniProtKB-ARBA"/>
</dbReference>
<dbReference type="PRINTS" id="PR00171">
    <property type="entry name" value="SUGRTRNSPORT"/>
</dbReference>
<comment type="subcellular location">
    <subcellularLocation>
        <location evidence="1">Membrane</location>
        <topology evidence="1">Multi-pass membrane protein</topology>
    </subcellularLocation>
</comment>
<feature type="transmembrane region" description="Helical" evidence="9">
    <location>
        <begin position="384"/>
        <end position="405"/>
    </location>
</feature>
<organism evidence="11 12">
    <name type="scientific">Ambrosiozyma monospora</name>
    <name type="common">Yeast</name>
    <name type="synonym">Endomycopsis monosporus</name>
    <dbReference type="NCBI Taxonomy" id="43982"/>
    <lineage>
        <taxon>Eukaryota</taxon>
        <taxon>Fungi</taxon>
        <taxon>Dikarya</taxon>
        <taxon>Ascomycota</taxon>
        <taxon>Saccharomycotina</taxon>
        <taxon>Pichiomycetes</taxon>
        <taxon>Pichiales</taxon>
        <taxon>Pichiaceae</taxon>
        <taxon>Ambrosiozyma</taxon>
    </lineage>
</organism>
<keyword evidence="5 9" id="KW-1133">Transmembrane helix</keyword>
<dbReference type="AlphaFoldDB" id="A0A9W6YX57"/>
<reference evidence="11" key="1">
    <citation type="submission" date="2023-04" db="EMBL/GenBank/DDBJ databases">
        <title>Ambrosiozyma monospora NBRC 1965.</title>
        <authorList>
            <person name="Ichikawa N."/>
            <person name="Sato H."/>
            <person name="Tonouchi N."/>
        </authorList>
    </citation>
    <scope>NUCLEOTIDE SEQUENCE</scope>
    <source>
        <strain evidence="11">NBRC 1965</strain>
    </source>
</reference>